<dbReference type="Proteomes" id="UP000248706">
    <property type="component" value="Unassembled WGS sequence"/>
</dbReference>
<organism evidence="1 2">
    <name type="scientific">Thermogemmatispora tikiterensis</name>
    <dbReference type="NCBI Taxonomy" id="1825093"/>
    <lineage>
        <taxon>Bacteria</taxon>
        <taxon>Bacillati</taxon>
        <taxon>Chloroflexota</taxon>
        <taxon>Ktedonobacteria</taxon>
        <taxon>Thermogemmatisporales</taxon>
        <taxon>Thermogemmatisporaceae</taxon>
        <taxon>Thermogemmatispora</taxon>
    </lineage>
</organism>
<dbReference type="EMBL" id="MCIF01000002">
    <property type="protein sequence ID" value="RAQ95264.1"/>
    <property type="molecule type" value="Genomic_DNA"/>
</dbReference>
<gene>
    <name evidence="1" type="ORF">A4R35_06935</name>
</gene>
<comment type="caution">
    <text evidence="1">The sequence shown here is derived from an EMBL/GenBank/DDBJ whole genome shotgun (WGS) entry which is preliminary data.</text>
</comment>
<dbReference type="RefSeq" id="WP_189361445.1">
    <property type="nucleotide sequence ID" value="NZ_MCIF01000002.1"/>
</dbReference>
<dbReference type="AlphaFoldDB" id="A0A328VJH8"/>
<reference evidence="1 2" key="1">
    <citation type="submission" date="2016-08" db="EMBL/GenBank/DDBJ databases">
        <title>Analysis of Carbohydrate Active Enzymes in Thermogemmatispora T81 Reveals Carbohydrate Degradation Ability.</title>
        <authorList>
            <person name="Tomazini A."/>
            <person name="Lal S."/>
            <person name="Stott M."/>
            <person name="Henrissat B."/>
            <person name="Polikarpov I."/>
            <person name="Sparling R."/>
            <person name="Levin D.B."/>
        </authorList>
    </citation>
    <scope>NUCLEOTIDE SEQUENCE [LARGE SCALE GENOMIC DNA]</scope>
    <source>
        <strain evidence="1 2">T81</strain>
    </source>
</reference>
<proteinExistence type="predicted"/>
<dbReference type="NCBIfam" id="TIGR03969">
    <property type="entry name" value="mycofactocin"/>
    <property type="match status" value="1"/>
</dbReference>
<name>A0A328VJH8_9CHLR</name>
<dbReference type="InterPro" id="IPR023988">
    <property type="entry name" value="MftA"/>
</dbReference>
<sequence length="63" mass="7238">MESLFEHNRYFPEAEEQSAYSQTEPVLPSSLVDEQTTGAEDEEEFEEELIIEDFTIDGICGVY</sequence>
<protein>
    <submittedName>
        <fullName evidence="1">Mycofactocin</fullName>
    </submittedName>
</protein>
<evidence type="ECO:0000313" key="2">
    <source>
        <dbReference type="Proteomes" id="UP000248706"/>
    </source>
</evidence>
<keyword evidence="2" id="KW-1185">Reference proteome</keyword>
<accession>A0A328VJH8</accession>
<evidence type="ECO:0000313" key="1">
    <source>
        <dbReference type="EMBL" id="RAQ95264.1"/>
    </source>
</evidence>